<sequence length="312" mass="34141">MDALTVVRQVAARQDSVVTLAQARAAGLTVHEVHRLCRAGRWRTVARGAYLVDADLHDGVPRRARIRAAVASFGPGAAAVLATAAELYDIAGVQRSEEIHVSVPGIAARPVRPNDSQVTLHQLAIEPTQLGEVAGIAATVPVRTVADLILRLPRYPAVCLVDSALNQRLVRDEDLPAIHRLIRGRRGAVAARGYLAEADCRAQSPLETRTRLRCVDGRVPPDVLQLEVRDHDGYLLGIGDLGWRRHRIIAEADGKGSHSAPVAVFADRRRQNRLLNAGWAVLRFTWADTLQAEYIPWTVRQAMQMAAERGRP</sequence>
<dbReference type="Proteomes" id="UP000478148">
    <property type="component" value="Unassembled WGS sequence"/>
</dbReference>
<organism evidence="2 3">
    <name type="scientific">Verrucosispora sioxanthis</name>
    <dbReference type="NCBI Taxonomy" id="2499994"/>
    <lineage>
        <taxon>Bacteria</taxon>
        <taxon>Bacillati</taxon>
        <taxon>Actinomycetota</taxon>
        <taxon>Actinomycetes</taxon>
        <taxon>Micromonosporales</taxon>
        <taxon>Micromonosporaceae</taxon>
        <taxon>Micromonospora</taxon>
    </lineage>
</organism>
<feature type="domain" description="AbiEi antitoxin N-terminal" evidence="1">
    <location>
        <begin position="7"/>
        <end position="52"/>
    </location>
</feature>
<dbReference type="InterPro" id="IPR011335">
    <property type="entry name" value="Restrct_endonuc-II-like"/>
</dbReference>
<evidence type="ECO:0000259" key="1">
    <source>
        <dbReference type="Pfam" id="PF13338"/>
    </source>
</evidence>
<protein>
    <recommendedName>
        <fullName evidence="1">AbiEi antitoxin N-terminal domain-containing protein</fullName>
    </recommendedName>
</protein>
<dbReference type="Gene3D" id="3.40.960.10">
    <property type="entry name" value="VSR Endonuclease"/>
    <property type="match status" value="1"/>
</dbReference>
<proteinExistence type="predicted"/>
<evidence type="ECO:0000313" key="2">
    <source>
        <dbReference type="EMBL" id="NGM12803.1"/>
    </source>
</evidence>
<reference evidence="2 3" key="1">
    <citation type="submission" date="2020-02" db="EMBL/GenBank/DDBJ databases">
        <title>Draft Genome Sequence of Verrucosispora sp. Strain CWR15, Isolated from Gulf of Mexico Sponge.</title>
        <authorList>
            <person name="Kennedy S.J."/>
            <person name="Cella E."/>
            <person name="Azarian T."/>
            <person name="Baker B.J."/>
            <person name="Shaw L.N."/>
        </authorList>
    </citation>
    <scope>NUCLEOTIDE SEQUENCE [LARGE SCALE GENOMIC DNA]</scope>
    <source>
        <strain evidence="2 3">CWR15</strain>
    </source>
</reference>
<keyword evidence="3" id="KW-1185">Reference proteome</keyword>
<dbReference type="Pfam" id="PF13338">
    <property type="entry name" value="AbiEi_4"/>
    <property type="match status" value="1"/>
</dbReference>
<dbReference type="InterPro" id="IPR025159">
    <property type="entry name" value="AbiEi_N"/>
</dbReference>
<dbReference type="AlphaFoldDB" id="A0A6M1L774"/>
<comment type="caution">
    <text evidence="2">The sequence shown here is derived from an EMBL/GenBank/DDBJ whole genome shotgun (WGS) entry which is preliminary data.</text>
</comment>
<gene>
    <name evidence="2" type="ORF">ENC19_09120</name>
</gene>
<accession>A0A6M1L774</accession>
<dbReference type="EMBL" id="SAIY01000002">
    <property type="protein sequence ID" value="NGM12803.1"/>
    <property type="molecule type" value="Genomic_DNA"/>
</dbReference>
<dbReference type="SUPFAM" id="SSF52980">
    <property type="entry name" value="Restriction endonuclease-like"/>
    <property type="match status" value="1"/>
</dbReference>
<evidence type="ECO:0000313" key="3">
    <source>
        <dbReference type="Proteomes" id="UP000478148"/>
    </source>
</evidence>
<dbReference type="RefSeq" id="WP_164446694.1">
    <property type="nucleotide sequence ID" value="NZ_SAIY01000002.1"/>
</dbReference>
<name>A0A6M1L774_9ACTN</name>